<evidence type="ECO:0000313" key="2">
    <source>
        <dbReference type="EMBL" id="SHK66916.1"/>
    </source>
</evidence>
<dbReference type="EMBL" id="BMFL01000010">
    <property type="protein sequence ID" value="GGE99157.1"/>
    <property type="molecule type" value="Genomic_DNA"/>
</dbReference>
<reference evidence="2" key="2">
    <citation type="submission" date="2016-11" db="EMBL/GenBank/DDBJ databases">
        <authorList>
            <person name="Jaros S."/>
            <person name="Januszkiewicz K."/>
            <person name="Wedrychowicz H."/>
        </authorList>
    </citation>
    <scope>NUCLEOTIDE SEQUENCE [LARGE SCALE GENOMIC DNA]</scope>
    <source>
        <strain evidence="2">DSM 27989</strain>
    </source>
</reference>
<gene>
    <name evidence="1" type="ORF">GCM10010984_15930</name>
    <name evidence="2" type="ORF">SAMN05443634_102311</name>
</gene>
<dbReference type="EMBL" id="FRBH01000002">
    <property type="protein sequence ID" value="SHK66916.1"/>
    <property type="molecule type" value="Genomic_DNA"/>
</dbReference>
<proteinExistence type="predicted"/>
<reference evidence="1" key="1">
    <citation type="journal article" date="2014" name="Int. J. Syst. Evol. Microbiol.">
        <title>Complete genome of a new Firmicutes species belonging to the dominant human colonic microbiota ('Ruminococcus bicirculans') reveals two chromosomes and a selective capacity to utilize plant glucans.</title>
        <authorList>
            <consortium name="NISC Comparative Sequencing Program"/>
            <person name="Wegmann U."/>
            <person name="Louis P."/>
            <person name="Goesmann A."/>
            <person name="Henrissat B."/>
            <person name="Duncan S.H."/>
            <person name="Flint H.J."/>
        </authorList>
    </citation>
    <scope>NUCLEOTIDE SEQUENCE</scope>
    <source>
        <strain evidence="1">CGMCC 1.12707</strain>
    </source>
</reference>
<dbReference type="RefSeq" id="WP_072929784.1">
    <property type="nucleotide sequence ID" value="NZ_BMFL01000010.1"/>
</dbReference>
<keyword evidence="4" id="KW-1185">Reference proteome</keyword>
<dbReference type="Proteomes" id="UP000650994">
    <property type="component" value="Unassembled WGS sequence"/>
</dbReference>
<reference evidence="1" key="5">
    <citation type="submission" date="2024-05" db="EMBL/GenBank/DDBJ databases">
        <authorList>
            <person name="Sun Q."/>
            <person name="Zhou Y."/>
        </authorList>
    </citation>
    <scope>NUCLEOTIDE SEQUENCE</scope>
    <source>
        <strain evidence="1">CGMCC 1.12707</strain>
    </source>
</reference>
<protein>
    <submittedName>
        <fullName evidence="2">Uncharacterized protein</fullName>
    </submittedName>
</protein>
<accession>A0A1M6UCK9</accession>
<dbReference type="STRING" id="1434701.SAMN05443634_102311"/>
<dbReference type="Proteomes" id="UP000184120">
    <property type="component" value="Unassembled WGS sequence"/>
</dbReference>
<sequence>MSLSIFWGSISQINSRSSFNFFNIYIKDEHIYIVPFFTINPFASKILSNAIYFNGKETQIINDIYFDSSNHLNIEYVPYDTLSLLSRSDLTIKIKNLNSQQKNILAEYIEKHVTL</sequence>
<dbReference type="AlphaFoldDB" id="A0A1M6UCK9"/>
<organism evidence="2 3">
    <name type="scientific">Chishuiella changwenlii</name>
    <dbReference type="NCBI Taxonomy" id="1434701"/>
    <lineage>
        <taxon>Bacteria</taxon>
        <taxon>Pseudomonadati</taxon>
        <taxon>Bacteroidota</taxon>
        <taxon>Flavobacteriia</taxon>
        <taxon>Flavobacteriales</taxon>
        <taxon>Weeksellaceae</taxon>
        <taxon>Chishuiella</taxon>
    </lineage>
</organism>
<evidence type="ECO:0000313" key="4">
    <source>
        <dbReference type="Proteomes" id="UP000650994"/>
    </source>
</evidence>
<reference evidence="4" key="4">
    <citation type="journal article" date="2019" name="Int. J. Syst. Evol. Microbiol.">
        <title>The Global Catalogue of Microorganisms (GCM) 10K type strain sequencing project: providing services to taxonomists for standard genome sequencing and annotation.</title>
        <authorList>
            <consortium name="The Broad Institute Genomics Platform"/>
            <consortium name="The Broad Institute Genome Sequencing Center for Infectious Disease"/>
            <person name="Wu L."/>
            <person name="Ma J."/>
        </authorList>
    </citation>
    <scope>NUCLEOTIDE SEQUENCE [LARGE SCALE GENOMIC DNA]</scope>
    <source>
        <strain evidence="4">CGMCC 1.12707</strain>
    </source>
</reference>
<evidence type="ECO:0000313" key="1">
    <source>
        <dbReference type="EMBL" id="GGE99157.1"/>
    </source>
</evidence>
<evidence type="ECO:0000313" key="3">
    <source>
        <dbReference type="Proteomes" id="UP000184120"/>
    </source>
</evidence>
<reference evidence="3" key="3">
    <citation type="submission" date="2016-11" db="EMBL/GenBank/DDBJ databases">
        <authorList>
            <person name="Varghese N."/>
            <person name="Submissions S."/>
        </authorList>
    </citation>
    <scope>NUCLEOTIDE SEQUENCE [LARGE SCALE GENOMIC DNA]</scope>
    <source>
        <strain evidence="3">DSM 27989</strain>
    </source>
</reference>
<name>A0A1M6UCK9_9FLAO</name>